<dbReference type="InterPro" id="IPR011011">
    <property type="entry name" value="Znf_FYVE_PHD"/>
</dbReference>
<dbReference type="Pfam" id="PF00855">
    <property type="entry name" value="PWWP"/>
    <property type="match status" value="1"/>
</dbReference>
<dbReference type="Gene3D" id="2.30.30.140">
    <property type="match status" value="1"/>
</dbReference>
<evidence type="ECO:0000256" key="5">
    <source>
        <dbReference type="ARBA" id="ARBA00022679"/>
    </source>
</evidence>
<evidence type="ECO:0000256" key="6">
    <source>
        <dbReference type="ARBA" id="ARBA00022691"/>
    </source>
</evidence>
<comment type="subcellular location">
    <subcellularLocation>
        <location evidence="1">Nucleus</location>
    </subcellularLocation>
</comment>
<dbReference type="CDD" id="cd11725">
    <property type="entry name" value="ADDz_Dnmt3"/>
    <property type="match status" value="1"/>
</dbReference>
<keyword evidence="4 11" id="KW-0489">Methyltransferase</keyword>
<dbReference type="Pfam" id="PF17980">
    <property type="entry name" value="ADD_DNMT3"/>
    <property type="match status" value="1"/>
</dbReference>
<dbReference type="Gene3D" id="3.40.50.150">
    <property type="entry name" value="Vaccinia Virus protein VP39"/>
    <property type="match status" value="1"/>
</dbReference>
<dbReference type="InterPro" id="IPR050390">
    <property type="entry name" value="C5-Methyltransferase"/>
</dbReference>
<dbReference type="SUPFAM" id="SSF53335">
    <property type="entry name" value="S-adenosyl-L-methionine-dependent methyltransferases"/>
    <property type="match status" value="1"/>
</dbReference>
<keyword evidence="10" id="KW-0539">Nucleus</keyword>
<dbReference type="InterPro" id="IPR001525">
    <property type="entry name" value="C5_MeTfrase"/>
</dbReference>
<evidence type="ECO:0000256" key="11">
    <source>
        <dbReference type="PROSITE-ProRule" id="PRU01016"/>
    </source>
</evidence>
<evidence type="ECO:0000313" key="16">
    <source>
        <dbReference type="RefSeq" id="XP_014670896.1"/>
    </source>
</evidence>
<feature type="region of interest" description="Disordered" evidence="12">
    <location>
        <begin position="2675"/>
        <end position="2698"/>
    </location>
</feature>
<protein>
    <recommendedName>
        <fullName evidence="2">DNA (cytosine-5-)-methyltransferase</fullName>
        <ecNumber evidence="2">2.1.1.37</ecNumber>
    </recommendedName>
</protein>
<name>A0ABM1EFC5_PRICU</name>
<dbReference type="SUPFAM" id="SSF57903">
    <property type="entry name" value="FYVE/PHD zinc finger"/>
    <property type="match status" value="1"/>
</dbReference>
<feature type="compositionally biased region" description="Acidic residues" evidence="12">
    <location>
        <begin position="1490"/>
        <end position="1499"/>
    </location>
</feature>
<dbReference type="Pfam" id="PF00145">
    <property type="entry name" value="DNA_methylase"/>
    <property type="match status" value="1"/>
</dbReference>
<evidence type="ECO:0000313" key="15">
    <source>
        <dbReference type="Proteomes" id="UP000695022"/>
    </source>
</evidence>
<evidence type="ECO:0000256" key="1">
    <source>
        <dbReference type="ARBA" id="ARBA00004123"/>
    </source>
</evidence>
<dbReference type="PANTHER" id="PTHR23068:SF25">
    <property type="entry name" value="DNA (CYTOSINE-5)-METHYLTRANSFERASE DRM2"/>
    <property type="match status" value="1"/>
</dbReference>
<dbReference type="RefSeq" id="XP_014670896.1">
    <property type="nucleotide sequence ID" value="XM_014815410.1"/>
</dbReference>
<keyword evidence="6 11" id="KW-0949">S-adenosyl-L-methionine</keyword>
<feature type="region of interest" description="Disordered" evidence="12">
    <location>
        <begin position="1823"/>
        <end position="1877"/>
    </location>
</feature>
<feature type="domain" description="PWWP" evidence="13">
    <location>
        <begin position="2070"/>
        <end position="2113"/>
    </location>
</feature>
<feature type="compositionally biased region" description="Polar residues" evidence="12">
    <location>
        <begin position="1830"/>
        <end position="1844"/>
    </location>
</feature>
<dbReference type="SUPFAM" id="SSF63748">
    <property type="entry name" value="Tudor/PWWP/MBT"/>
    <property type="match status" value="1"/>
</dbReference>
<dbReference type="InterPro" id="IPR049554">
    <property type="entry name" value="DNMT3_ADD_PHD"/>
</dbReference>
<dbReference type="SMART" id="SM00293">
    <property type="entry name" value="PWWP"/>
    <property type="match status" value="1"/>
</dbReference>
<dbReference type="CDD" id="cd05835">
    <property type="entry name" value="PWWP_DNMT3"/>
    <property type="match status" value="1"/>
</dbReference>
<feature type="domain" description="PHD-type" evidence="14">
    <location>
        <begin position="2234"/>
        <end position="2367"/>
    </location>
</feature>
<sequence>MDSDSLPDMAWTHSKFSSGSYARQLPALAASSAVGPISSGLNLSAQVITESIRTLVSNSVALSEEPIIHGETYASNSASTAMNKYLEWIRYKEPMDVNNNSSAGSSRSFVLVENTLIAQGNSTDSSNRVAEQVLSDSPTVLDSNVVADLTSVHGGERQQPVVLTGALSAAEHELSMEISQNALLKKKKNMLQSPRKRRRCTRTDTPASEVNVMWRRQSSRLVNQRVKKELTEASSIDNCAAALSGNEGPWKRQSDVALGENWSLTVINDTRPEECEAKSKSVMARQEAETKIGEGSTMTEVLMAESVPQKTYMNVGRAAKGNVRVCSEVAKDDMKEVANENLTVCIPTNGQSNSENLDCYSVAGYCENFQTMDIDNNSCAGFSGLLAIVENTLTSQGNITEGSSQVVEQVLSDSPTVSDSNVVADFTSVHSGECQQPVVGTSPVAQKCVTDMEASPKKSEPYLKTRGEDIEARPMMLTGGLDEPEAELSMEVSQSVPSKKRKMMRQSPRKRRRCTRTDTPASEVNVMWRRQSSRLVNQRVKKELTEASSIDNCAAAFLGNEEQWKRQSDVASGSDWSLTVINDTRPEECEVKSKSVMARQEAETKIDEGSTMTEIMMAESVSRKTYMNVGNAAKRNVNVCSGMATDELEQVQHESSTVCILKKDHCRKDNLTVIDETARQVVGMSEAEDDQICELDPRQLDCVFYVRGMYGDESSDKLPDGPPRCSDVCDSYVEWVPIAHQEGSQLPMLSASVKCAKLPQQVQRSDEGASKHGRAGNLGEGIEPEGNSVLSSPSLPVPDGGISEWRYQVNTLIEDCGIADQSCLDVAQRATVGKLFDYETEEFSSQEDVVAPDISTTELLPNEFNLVSTVSVGPDVDLTSANLIGCPEITSEEGDAVHLEQHHVDGGREGSENPLMMHTVEAFTSDKIKSLFNDANSMCMEANEQGDWLFSRQDVSAHHTDTIELTPEEVSSVGANSSELVNLQRSLSQDYNDFDSSCPLANSKINPDSCDWEITDDNSTCHEKHGVYILDDDQTDQSSLVSSFSETMNLLKSLTENSIQTRDATHALFFSESEVARNPLSQGVPIESSHEGHHVNTRYVFCAQDIESAVETAYRRPPHPVLSTVAMVTCQDLEQSDAATVTMSPSQDTEHCDVSSVTMLTSQDTEQSHVTTVTILTSQDTEQSDVTNVTMLTSQDTEQPDVSSVNKLTPQDTEQSDVTTVAMLTYQDTEQSDVSSVNKLTPQDTGQPNVTTVTMLTSQDTEKSDVTTVTMLTPQDKEQSDVTGVTKLISQDTEMPDVTTVTMLTSQDTEQSHVSSVNKLTSQDTEQPNMSPVTSFTSKPLQQSNIDCISIVTSEFQEQPDTASMRIFASQDREESGSVCFSRDGSQCLTESSTSSCHGSSLVWSPSVVSTIRGTLHRDILTEHNDVSFIKGSEVCDAVAKGESLHLGSYGALEKSVNDEMERESERESSISGSRREEVTSPECIQVQQQEDDASDSISEETNTAEVPDFKRVLAASQIGVHDGGHCGVSLPLRDSALNRVTENNSDGEPLGNTHFLCERVDEGSVWLTPRGDINHAAGHNSDTWWSFASSSVCSTGLVVDQKNSLMGCNTDQSHIQHVIPTRGTDLNHDIALGNIINVESGLNTLPMDKQKDIMLSLWEGEGNKSHIENGEEASTCVTATRSTMGETNSEIVKYDAKGTVTTDKVEESSISQSMLKQLPLPTTSPALSDIIYASEYAEGGVAKWYSVNLCHHDLTDTSDDCKAAHERGCEQVDSCNVVRQLSFDQEESAGSVCDTTQDSLSDVTPSEVLLIQASCESGAQNVPVGSDEATVSGSADVTCQKSKSAGRDSRTVTRPGNKAPLFTPKKSTQPNETKCNKRSVDDIVLPLAKRRYSSLDMNPPCTPCAVSTPFSDPSNLNDVEPGDYLMEMVESPRRITRAMLAAARPKLVTKSPCISHKHVSVAAATGVRSRSEDTTTLAPSVAKVGSPAKSLSPSASIRPLSPHWIRSTSSSIESDVESTVSPKACLAPNTIATPPKKISEQMSASALRYKGVESSSAHVPPSTPANINVGAFIWAKLGSHPWWPALVVSHRDCAQCPARFNSTWVYWFGDHNVSEMPCYKLSDFVSDFQFKYSRTIKRHYHQSIDEILQACKLRVTSPDTTLDEDNLIEWAEGSFGGLDSSSFDPPSGSMAVPASVQPYLTLVREKADDSRGRCTESAKDECMTEEDIQLLERIRNGDMSIEDICISCCQGEVMLVDQHPLFHGGVCQACKEELLETLLAHGDDSANVYCVVCGYAGELYVCDNFECSRVYCLSCIEVLIGDAHAETVRSASPWSCFMCEDVQEGLLHPRSDWQQRLVKFFQVETHVMGEIDPSCFVEKRPIRVLSLFDGIGTGKFALDQLGLEVETYFASEVDQDAVNVVSIHYGNKVQQIGDISSIPSCKIASLCPIDLLIGGSPCNDLSLVNPSRKGIYGGSGVLFFEFYRILKCIQQSNPSNRHLFWLYENVVTMPADCKATISKFLECEPAMWDAQLFSAQKRARYFWGNIPGLYSHAPLHVEERGEASSISEILTSSCNRKAVVKKVRTITTRPNSLRQGKQEKLFPVQMNGVGDTLWSTELERLFGFPDHYTDVGNLSVGQRQKLLGKAWSVPVIHHLLKPIAKFYMSTEQSDIMATSDTAMEQQSSDISVPTSSGNSVLSPLSNTAVAAASTYEVEKPPTDSL</sequence>
<dbReference type="PROSITE" id="PS51679">
    <property type="entry name" value="SAM_MT_C5"/>
    <property type="match status" value="1"/>
</dbReference>
<feature type="region of interest" description="Disordered" evidence="12">
    <location>
        <begin position="492"/>
        <end position="519"/>
    </location>
</feature>
<dbReference type="GeneID" id="106811707"/>
<dbReference type="PROSITE" id="PS51533">
    <property type="entry name" value="ADD"/>
    <property type="match status" value="1"/>
</dbReference>
<gene>
    <name evidence="16" type="primary">LOC106811707</name>
</gene>
<keyword evidence="3" id="KW-0678">Repressor</keyword>
<dbReference type="EC" id="2.1.1.37" evidence="2"/>
<evidence type="ECO:0000259" key="13">
    <source>
        <dbReference type="PROSITE" id="PS50812"/>
    </source>
</evidence>
<evidence type="ECO:0000256" key="9">
    <source>
        <dbReference type="ARBA" id="ARBA00022833"/>
    </source>
</evidence>
<feature type="region of interest" description="Disordered" evidence="12">
    <location>
        <begin position="1195"/>
        <end position="1215"/>
    </location>
</feature>
<dbReference type="InterPro" id="IPR025766">
    <property type="entry name" value="ADD"/>
</dbReference>
<dbReference type="InterPro" id="IPR013083">
    <property type="entry name" value="Znf_RING/FYVE/PHD"/>
</dbReference>
<evidence type="ECO:0000256" key="7">
    <source>
        <dbReference type="ARBA" id="ARBA00022723"/>
    </source>
</evidence>
<comment type="similarity">
    <text evidence="11">Belongs to the class I-like SAM-binding methyltransferase superfamily. C5-methyltransferase family.</text>
</comment>
<feature type="region of interest" description="Disordered" evidence="12">
    <location>
        <begin position="1455"/>
        <end position="1505"/>
    </location>
</feature>
<feature type="region of interest" description="Disordered" evidence="12">
    <location>
        <begin position="761"/>
        <end position="795"/>
    </location>
</feature>
<evidence type="ECO:0000256" key="10">
    <source>
        <dbReference type="ARBA" id="ARBA00023242"/>
    </source>
</evidence>
<keyword evidence="15" id="KW-1185">Reference proteome</keyword>
<feature type="active site" evidence="11">
    <location>
        <position position="2459"/>
    </location>
</feature>
<keyword evidence="9" id="KW-0862">Zinc</keyword>
<accession>A0ABM1EFC5</accession>
<evidence type="ECO:0000256" key="3">
    <source>
        <dbReference type="ARBA" id="ARBA00022491"/>
    </source>
</evidence>
<evidence type="ECO:0000256" key="4">
    <source>
        <dbReference type="ARBA" id="ARBA00022603"/>
    </source>
</evidence>
<feature type="compositionally biased region" description="Basic residues" evidence="12">
    <location>
        <begin position="498"/>
        <end position="514"/>
    </location>
</feature>
<dbReference type="InterPro" id="IPR018117">
    <property type="entry name" value="C5_DNA_meth_AS"/>
</dbReference>
<feature type="compositionally biased region" description="Basic and acidic residues" evidence="12">
    <location>
        <begin position="1456"/>
        <end position="1479"/>
    </location>
</feature>
<dbReference type="PROSITE" id="PS50812">
    <property type="entry name" value="PWWP"/>
    <property type="match status" value="1"/>
</dbReference>
<feature type="region of interest" description="Disordered" evidence="12">
    <location>
        <begin position="1975"/>
        <end position="1996"/>
    </location>
</feature>
<proteinExistence type="inferred from homology"/>
<reference evidence="16" key="1">
    <citation type="submission" date="2025-08" db="UniProtKB">
        <authorList>
            <consortium name="RefSeq"/>
        </authorList>
    </citation>
    <scope>IDENTIFICATION</scope>
</reference>
<dbReference type="PROSITE" id="PS00094">
    <property type="entry name" value="C5_MTASE_1"/>
    <property type="match status" value="1"/>
</dbReference>
<evidence type="ECO:0000259" key="14">
    <source>
        <dbReference type="PROSITE" id="PS51533"/>
    </source>
</evidence>
<dbReference type="InterPro" id="IPR000313">
    <property type="entry name" value="PWWP_dom"/>
</dbReference>
<dbReference type="Gene3D" id="3.30.40.10">
    <property type="entry name" value="Zinc/RING finger domain, C3HC4 (zinc finger)"/>
    <property type="match status" value="1"/>
</dbReference>
<evidence type="ECO:0000256" key="8">
    <source>
        <dbReference type="ARBA" id="ARBA00022771"/>
    </source>
</evidence>
<organism evidence="15 16">
    <name type="scientific">Priapulus caudatus</name>
    <name type="common">Priapulid worm</name>
    <dbReference type="NCBI Taxonomy" id="37621"/>
    <lineage>
        <taxon>Eukaryota</taxon>
        <taxon>Metazoa</taxon>
        <taxon>Ecdysozoa</taxon>
        <taxon>Scalidophora</taxon>
        <taxon>Priapulida</taxon>
        <taxon>Priapulimorpha</taxon>
        <taxon>Priapulimorphida</taxon>
        <taxon>Priapulidae</taxon>
        <taxon>Priapulus</taxon>
    </lineage>
</organism>
<keyword evidence="5 11" id="KW-0808">Transferase</keyword>
<keyword evidence="7" id="KW-0479">Metal-binding</keyword>
<dbReference type="PANTHER" id="PTHR23068">
    <property type="entry name" value="DNA CYTOSINE-5- -METHYLTRANSFERASE 3-RELATED"/>
    <property type="match status" value="1"/>
</dbReference>
<evidence type="ECO:0000256" key="2">
    <source>
        <dbReference type="ARBA" id="ARBA00011975"/>
    </source>
</evidence>
<dbReference type="InterPro" id="IPR029063">
    <property type="entry name" value="SAM-dependent_MTases_sf"/>
</dbReference>
<dbReference type="Pfam" id="PF21255">
    <property type="entry name" value="DNMT3_ADD_GATA1-like"/>
    <property type="match status" value="1"/>
</dbReference>
<dbReference type="Proteomes" id="UP000695022">
    <property type="component" value="Unplaced"/>
</dbReference>
<keyword evidence="8" id="KW-0863">Zinc-finger</keyword>
<dbReference type="InterPro" id="IPR040552">
    <property type="entry name" value="DNMT3_ADD_GATA1-like"/>
</dbReference>
<evidence type="ECO:0000256" key="12">
    <source>
        <dbReference type="SAM" id="MobiDB-lite"/>
    </source>
</evidence>